<dbReference type="PANTHER" id="PTHR46124">
    <property type="entry name" value="D-AMINOACYL-TRNA DEACYLASE"/>
    <property type="match status" value="1"/>
</dbReference>
<dbReference type="PIRSF" id="PIRSF005902">
    <property type="entry name" value="DNase_TatD"/>
    <property type="match status" value="1"/>
</dbReference>
<evidence type="ECO:0000256" key="3">
    <source>
        <dbReference type="PIRSR" id="PIRSR005902-1"/>
    </source>
</evidence>
<feature type="binding site" evidence="3">
    <location>
        <position position="129"/>
    </location>
    <ligand>
        <name>a divalent metal cation</name>
        <dbReference type="ChEBI" id="CHEBI:60240"/>
        <label>2</label>
    </ligand>
</feature>
<feature type="binding site" evidence="3">
    <location>
        <position position="153"/>
    </location>
    <ligand>
        <name>a divalent metal cation</name>
        <dbReference type="ChEBI" id="CHEBI:60240"/>
        <label>2</label>
    </ligand>
</feature>
<sequence>MFIDTHAHLNFKAFNSDYASAILRAEKEGVKKFILPASNLETSQKAVQIAKENKNVFAAVGLHPIHVKDENFDELLEEYKKLAENKKVVAIGETGMDYYYDRGTSELQKEVLEKHIKLAKFVNKPLIIHCRDAYEDLLSVLISENNLPKAVMHCYLGTWDYAKILLEMGFYFSFTGIITFTKDQNVLKAVENIPLDRMMIETDSPWLTPESHRGERNEPAFVIEVAKKIAELKKIPLSEVETQTTKNAEEFFKI</sequence>
<name>A0A0G4B2F9_9BACT</name>
<dbReference type="Pfam" id="PF01026">
    <property type="entry name" value="TatD_DNase"/>
    <property type="match status" value="1"/>
</dbReference>
<dbReference type="GO" id="GO:0005829">
    <property type="term" value="C:cytosol"/>
    <property type="evidence" value="ECO:0007669"/>
    <property type="project" value="TreeGrafter"/>
</dbReference>
<dbReference type="NCBIfam" id="TIGR00010">
    <property type="entry name" value="YchF/TatD family DNA exonuclease"/>
    <property type="match status" value="1"/>
</dbReference>
<dbReference type="GO" id="GO:0004536">
    <property type="term" value="F:DNA nuclease activity"/>
    <property type="evidence" value="ECO:0007669"/>
    <property type="project" value="InterPro"/>
</dbReference>
<dbReference type="PATRIC" id="fig|1618337.4.peg.235"/>
<dbReference type="Proteomes" id="UP000035648">
    <property type="component" value="Chromosome"/>
</dbReference>
<dbReference type="InterPro" id="IPR001130">
    <property type="entry name" value="TatD-like"/>
</dbReference>
<dbReference type="GO" id="GO:0046872">
    <property type="term" value="F:metal ion binding"/>
    <property type="evidence" value="ECO:0007669"/>
    <property type="project" value="UniProtKB-KW"/>
</dbReference>
<dbReference type="PANTHER" id="PTHR46124:SF2">
    <property type="entry name" value="D-AMINOACYL-TRNA DEACYLASE"/>
    <property type="match status" value="1"/>
</dbReference>
<keyword evidence="2 4" id="KW-0378">Hydrolase</keyword>
<evidence type="ECO:0000256" key="1">
    <source>
        <dbReference type="ARBA" id="ARBA00022723"/>
    </source>
</evidence>
<dbReference type="InterPro" id="IPR015991">
    <property type="entry name" value="TatD/YcfH-like"/>
</dbReference>
<feature type="binding site" evidence="3">
    <location>
        <position position="6"/>
    </location>
    <ligand>
        <name>a divalent metal cation</name>
        <dbReference type="ChEBI" id="CHEBI:60240"/>
        <label>1</label>
    </ligand>
</feature>
<keyword evidence="1 3" id="KW-0479">Metal-binding</keyword>
<evidence type="ECO:0000256" key="2">
    <source>
        <dbReference type="ARBA" id="ARBA00022801"/>
    </source>
</evidence>
<evidence type="ECO:0000313" key="4">
    <source>
        <dbReference type="EMBL" id="AKM82049.1"/>
    </source>
</evidence>
<organism evidence="4 5">
    <name type="scientific">Berkelbacteria bacterium GW2011_GWE1_39_12</name>
    <dbReference type="NCBI Taxonomy" id="1618337"/>
    <lineage>
        <taxon>Bacteria</taxon>
        <taxon>Candidatus Berkelbacteria</taxon>
    </lineage>
</organism>
<gene>
    <name evidence="4" type="ORF">UT28_C0001G0238</name>
</gene>
<dbReference type="KEGG" id="bbgw:UT28_C0001G0238"/>
<dbReference type="SUPFAM" id="SSF51556">
    <property type="entry name" value="Metallo-dependent hydrolases"/>
    <property type="match status" value="1"/>
</dbReference>
<feature type="binding site" evidence="3">
    <location>
        <position position="203"/>
    </location>
    <ligand>
        <name>a divalent metal cation</name>
        <dbReference type="ChEBI" id="CHEBI:60240"/>
        <label>1</label>
    </ligand>
</feature>
<dbReference type="AlphaFoldDB" id="A0A0G4B2F9"/>
<dbReference type="InterPro" id="IPR032466">
    <property type="entry name" value="Metal_Hydrolase"/>
</dbReference>
<proteinExistence type="predicted"/>
<accession>A0A0G4B2F9</accession>
<dbReference type="InterPro" id="IPR018228">
    <property type="entry name" value="DNase_TatD-rel_CS"/>
</dbReference>
<dbReference type="PROSITE" id="PS01090">
    <property type="entry name" value="TATD_2"/>
    <property type="match status" value="1"/>
</dbReference>
<feature type="binding site" evidence="3">
    <location>
        <position position="8"/>
    </location>
    <ligand>
        <name>a divalent metal cation</name>
        <dbReference type="ChEBI" id="CHEBI:60240"/>
        <label>1</label>
    </ligand>
</feature>
<evidence type="ECO:0000313" key="5">
    <source>
        <dbReference type="Proteomes" id="UP000035648"/>
    </source>
</evidence>
<dbReference type="STRING" id="1618337.UT28_C0001G0238"/>
<dbReference type="FunFam" id="3.20.20.140:FF:000005">
    <property type="entry name" value="TatD family hydrolase"/>
    <property type="match status" value="1"/>
</dbReference>
<dbReference type="Gene3D" id="3.20.20.140">
    <property type="entry name" value="Metal-dependent hydrolases"/>
    <property type="match status" value="1"/>
</dbReference>
<dbReference type="CDD" id="cd01310">
    <property type="entry name" value="TatD_DNAse"/>
    <property type="match status" value="1"/>
</dbReference>
<feature type="binding site" evidence="3">
    <location>
        <position position="93"/>
    </location>
    <ligand>
        <name>a divalent metal cation</name>
        <dbReference type="ChEBI" id="CHEBI:60240"/>
        <label>1</label>
    </ligand>
</feature>
<dbReference type="PROSITE" id="PS01137">
    <property type="entry name" value="TATD_1"/>
    <property type="match status" value="1"/>
</dbReference>
<dbReference type="GO" id="GO:0016788">
    <property type="term" value="F:hydrolase activity, acting on ester bonds"/>
    <property type="evidence" value="ECO:0007669"/>
    <property type="project" value="InterPro"/>
</dbReference>
<dbReference type="EMBL" id="CP011213">
    <property type="protein sequence ID" value="AKM82049.1"/>
    <property type="molecule type" value="Genomic_DNA"/>
</dbReference>
<reference evidence="4 5" key="1">
    <citation type="journal article" date="2015" name="Nature">
        <title>rRNA introns, odd ribosomes, and small enigmatic genomes across a large radiation of phyla.</title>
        <authorList>
            <person name="Brown C.T."/>
            <person name="Hug L.A."/>
            <person name="Thomas B.C."/>
            <person name="Sharon I."/>
            <person name="Castelle C.J."/>
            <person name="Singh A."/>
            <person name="Wilkins M.J."/>
            <person name="Williams K.H."/>
            <person name="Banfield J.F."/>
        </authorList>
    </citation>
    <scope>NUCLEOTIDE SEQUENCE [LARGE SCALE GENOMIC DNA]</scope>
</reference>
<protein>
    <submittedName>
        <fullName evidence="4">Hydrolase, TatD family</fullName>
    </submittedName>
</protein>